<dbReference type="AlphaFoldDB" id="A0A0L8G1Y8"/>
<dbReference type="InterPro" id="IPR051055">
    <property type="entry name" value="PIF1_helicase"/>
</dbReference>
<evidence type="ECO:0008006" key="2">
    <source>
        <dbReference type="Google" id="ProtNLM"/>
    </source>
</evidence>
<reference evidence="1" key="1">
    <citation type="submission" date="2015-07" db="EMBL/GenBank/DDBJ databases">
        <title>MeaNS - Measles Nucleotide Surveillance Program.</title>
        <authorList>
            <person name="Tran T."/>
            <person name="Druce J."/>
        </authorList>
    </citation>
    <scope>NUCLEOTIDE SEQUENCE</scope>
    <source>
        <strain evidence="1">UCB-OBI-ISO-001</strain>
        <tissue evidence="1">Gonad</tissue>
    </source>
</reference>
<protein>
    <recommendedName>
        <fullName evidence="2">ATP-dependent DNA helicase</fullName>
    </recommendedName>
</protein>
<gene>
    <name evidence="1" type="ORF">OCBIM_22002026mg</name>
</gene>
<dbReference type="Gene3D" id="3.40.50.300">
    <property type="entry name" value="P-loop containing nucleotide triphosphate hydrolases"/>
    <property type="match status" value="2"/>
</dbReference>
<dbReference type="EMBL" id="KQ424513">
    <property type="protein sequence ID" value="KOF70918.1"/>
    <property type="molecule type" value="Genomic_DNA"/>
</dbReference>
<dbReference type="PANTHER" id="PTHR47642">
    <property type="entry name" value="ATP-DEPENDENT DNA HELICASE"/>
    <property type="match status" value="1"/>
</dbReference>
<accession>A0A0L8G1Y8</accession>
<dbReference type="STRING" id="37653.A0A0L8G1Y8"/>
<dbReference type="InterPro" id="IPR027417">
    <property type="entry name" value="P-loop_NTPase"/>
</dbReference>
<evidence type="ECO:0000313" key="1">
    <source>
        <dbReference type="EMBL" id="KOF70918.1"/>
    </source>
</evidence>
<dbReference type="CDD" id="cd18809">
    <property type="entry name" value="SF1_C_RecD"/>
    <property type="match status" value="1"/>
</dbReference>
<feature type="non-terminal residue" evidence="1">
    <location>
        <position position="1"/>
    </location>
</feature>
<name>A0A0L8G1Y8_OCTBM</name>
<dbReference type="PANTHER" id="PTHR47642:SF6">
    <property type="entry name" value="ATP-DEPENDENT DNA HELICASE"/>
    <property type="match status" value="1"/>
</dbReference>
<dbReference type="SUPFAM" id="SSF52540">
    <property type="entry name" value="P-loop containing nucleoside triphosphate hydrolases"/>
    <property type="match status" value="1"/>
</dbReference>
<dbReference type="Gene3D" id="2.30.30.940">
    <property type="match status" value="1"/>
</dbReference>
<sequence length="460" mass="52359">FQNVYKRIEDALKHGKNIQSESQTDLNDDYSGGDHMEALADEDVVNLSRTRNITEEALSHKESQLNDVQRKIYNDIVYMYPNDNGPSVVISAPTGMVAFQLNGTTVHRLLKLKGQHGKTLVYEELSKDHLKLFQLAFIHLRLRQLFESTQHSSPFGHINVAVFGDLFQLPPVRGKPMFKRIRHHGAQRACFGISSHHLWRFFDYDELTVNMHQKDDTENYVNMFDRIRLGSPLDSDIQILNEHRIELKASLERVAYKMCELTQTTDLSIVYIMPLNDSVSELCSRNLALVLSRLQVLIPACGKPKTSDTADLETVFKVGINARVLIKRDMDVDSSLFNDAMGTVKRLIYEFGKITAVDVLFNSLNKIFSIKTVKVDYELSPGVFITRDQFPLCIAYAISIHKLQGIRVDGVIVDLGTGVFSDGMAYVSLCRTRKLCNVRLIDPDPSNLIMYDSCTWKEYN</sequence>
<organism evidence="1">
    <name type="scientific">Octopus bimaculoides</name>
    <name type="common">California two-spotted octopus</name>
    <dbReference type="NCBI Taxonomy" id="37653"/>
    <lineage>
        <taxon>Eukaryota</taxon>
        <taxon>Metazoa</taxon>
        <taxon>Spiralia</taxon>
        <taxon>Lophotrochozoa</taxon>
        <taxon>Mollusca</taxon>
        <taxon>Cephalopoda</taxon>
        <taxon>Coleoidea</taxon>
        <taxon>Octopodiformes</taxon>
        <taxon>Octopoda</taxon>
        <taxon>Incirrata</taxon>
        <taxon>Octopodidae</taxon>
        <taxon>Octopus</taxon>
    </lineage>
</organism>
<proteinExistence type="predicted"/>
<dbReference type="OrthoDB" id="6152543at2759"/>